<dbReference type="SMART" id="SM00345">
    <property type="entry name" value="HTH_GNTR"/>
    <property type="match status" value="1"/>
</dbReference>
<evidence type="ECO:0000313" key="5">
    <source>
        <dbReference type="EMBL" id="SFV21858.1"/>
    </source>
</evidence>
<dbReference type="PANTHER" id="PTHR43537:SF45">
    <property type="entry name" value="GNTR FAMILY REGULATORY PROTEIN"/>
    <property type="match status" value="1"/>
</dbReference>
<dbReference type="SUPFAM" id="SSF48008">
    <property type="entry name" value="GntR ligand-binding domain-like"/>
    <property type="match status" value="1"/>
</dbReference>
<evidence type="ECO:0000256" key="1">
    <source>
        <dbReference type="ARBA" id="ARBA00023015"/>
    </source>
</evidence>
<keyword evidence="6" id="KW-1185">Reference proteome</keyword>
<dbReference type="InterPro" id="IPR036390">
    <property type="entry name" value="WH_DNA-bd_sf"/>
</dbReference>
<dbReference type="OrthoDB" id="4164516at2"/>
<evidence type="ECO:0000259" key="4">
    <source>
        <dbReference type="PROSITE" id="PS50949"/>
    </source>
</evidence>
<evidence type="ECO:0000256" key="3">
    <source>
        <dbReference type="ARBA" id="ARBA00023163"/>
    </source>
</evidence>
<dbReference type="Proteomes" id="UP000198881">
    <property type="component" value="Unassembled WGS sequence"/>
</dbReference>
<dbReference type="EMBL" id="FPCG01000003">
    <property type="protein sequence ID" value="SFV21858.1"/>
    <property type="molecule type" value="Genomic_DNA"/>
</dbReference>
<accession>A0A1I7MIV2</accession>
<reference evidence="5 6" key="1">
    <citation type="submission" date="2016-10" db="EMBL/GenBank/DDBJ databases">
        <authorList>
            <person name="de Groot N.N."/>
        </authorList>
    </citation>
    <scope>NUCLEOTIDE SEQUENCE [LARGE SCALE GENOMIC DNA]</scope>
    <source>
        <strain evidence="5 6">CGMCC 1.7054</strain>
    </source>
</reference>
<dbReference type="InterPro" id="IPR008920">
    <property type="entry name" value="TF_FadR/GntR_C"/>
</dbReference>
<dbReference type="Pfam" id="PF00392">
    <property type="entry name" value="GntR"/>
    <property type="match status" value="1"/>
</dbReference>
<keyword evidence="1" id="KW-0805">Transcription regulation</keyword>
<dbReference type="AlphaFoldDB" id="A0A1I7MIV2"/>
<dbReference type="Gene3D" id="1.10.10.10">
    <property type="entry name" value="Winged helix-like DNA-binding domain superfamily/Winged helix DNA-binding domain"/>
    <property type="match status" value="1"/>
</dbReference>
<organism evidence="5 6">
    <name type="scientific">Micrococcus terreus</name>
    <dbReference type="NCBI Taxonomy" id="574650"/>
    <lineage>
        <taxon>Bacteria</taxon>
        <taxon>Bacillati</taxon>
        <taxon>Actinomycetota</taxon>
        <taxon>Actinomycetes</taxon>
        <taxon>Micrococcales</taxon>
        <taxon>Micrococcaceae</taxon>
        <taxon>Micrococcus</taxon>
    </lineage>
</organism>
<sequence>MTAKHDRDSIFSALRDQILRGELTAGTLLREVALGERFGVSRTPVRDALIRLEEAGLIVRTGRGLEVRGVDPQAVVQVYDMRILLEEEVAGQAAENRSINDLLKLEALLERDQRIEDRSDSTLIQANLEFHRAVWDAAANPILIDLLQRLDGHLVHAPRSTLSVDGRWEESLVEHAALVDALRSRDREQARAIARRHFEQARTLRLSLLRQLVASESVRDL</sequence>
<evidence type="ECO:0000313" key="6">
    <source>
        <dbReference type="Proteomes" id="UP000198881"/>
    </source>
</evidence>
<dbReference type="GO" id="GO:0003700">
    <property type="term" value="F:DNA-binding transcription factor activity"/>
    <property type="evidence" value="ECO:0007669"/>
    <property type="project" value="InterPro"/>
</dbReference>
<dbReference type="PROSITE" id="PS50949">
    <property type="entry name" value="HTH_GNTR"/>
    <property type="match status" value="1"/>
</dbReference>
<dbReference type="SMART" id="SM00895">
    <property type="entry name" value="FCD"/>
    <property type="match status" value="1"/>
</dbReference>
<gene>
    <name evidence="5" type="ORF">SAMN04487966_10379</name>
</gene>
<dbReference type="GO" id="GO:0003677">
    <property type="term" value="F:DNA binding"/>
    <property type="evidence" value="ECO:0007669"/>
    <property type="project" value="UniProtKB-KW"/>
</dbReference>
<feature type="domain" description="HTH gntR-type" evidence="4">
    <location>
        <begin position="4"/>
        <end position="70"/>
    </location>
</feature>
<protein>
    <submittedName>
        <fullName evidence="5">DNA-binding transcriptional regulator, GntR family</fullName>
    </submittedName>
</protein>
<dbReference type="Gene3D" id="1.20.120.530">
    <property type="entry name" value="GntR ligand-binding domain-like"/>
    <property type="match status" value="1"/>
</dbReference>
<evidence type="ECO:0000256" key="2">
    <source>
        <dbReference type="ARBA" id="ARBA00023125"/>
    </source>
</evidence>
<dbReference type="SUPFAM" id="SSF46785">
    <property type="entry name" value="Winged helix' DNA-binding domain"/>
    <property type="match status" value="1"/>
</dbReference>
<keyword evidence="3" id="KW-0804">Transcription</keyword>
<keyword evidence="2 5" id="KW-0238">DNA-binding</keyword>
<dbReference type="InterPro" id="IPR000524">
    <property type="entry name" value="Tscrpt_reg_HTH_GntR"/>
</dbReference>
<dbReference type="InterPro" id="IPR036388">
    <property type="entry name" value="WH-like_DNA-bd_sf"/>
</dbReference>
<proteinExistence type="predicted"/>
<dbReference type="Pfam" id="PF07729">
    <property type="entry name" value="FCD"/>
    <property type="match status" value="1"/>
</dbReference>
<dbReference type="PRINTS" id="PR00035">
    <property type="entry name" value="HTHGNTR"/>
</dbReference>
<name>A0A1I7MIV2_9MICC</name>
<dbReference type="STRING" id="574650.SAMN04487966_10379"/>
<dbReference type="RefSeq" id="WP_091695596.1">
    <property type="nucleotide sequence ID" value="NZ_FPCG01000003.1"/>
</dbReference>
<dbReference type="PANTHER" id="PTHR43537">
    <property type="entry name" value="TRANSCRIPTIONAL REGULATOR, GNTR FAMILY"/>
    <property type="match status" value="1"/>
</dbReference>
<dbReference type="InterPro" id="IPR011711">
    <property type="entry name" value="GntR_C"/>
</dbReference>